<keyword evidence="2" id="KW-1185">Reference proteome</keyword>
<evidence type="ECO:0000313" key="1">
    <source>
        <dbReference type="EMBL" id="KAJ2979123.1"/>
    </source>
</evidence>
<dbReference type="EMBL" id="JAPDGR010001853">
    <property type="protein sequence ID" value="KAJ2979123.1"/>
    <property type="molecule type" value="Genomic_DNA"/>
</dbReference>
<protein>
    <submittedName>
        <fullName evidence="1">Uncharacterized protein</fullName>
    </submittedName>
</protein>
<accession>A0ACC1NJ89</accession>
<evidence type="ECO:0000313" key="2">
    <source>
        <dbReference type="Proteomes" id="UP001143856"/>
    </source>
</evidence>
<organism evidence="1 2">
    <name type="scientific">Xylaria curta</name>
    <dbReference type="NCBI Taxonomy" id="42375"/>
    <lineage>
        <taxon>Eukaryota</taxon>
        <taxon>Fungi</taxon>
        <taxon>Dikarya</taxon>
        <taxon>Ascomycota</taxon>
        <taxon>Pezizomycotina</taxon>
        <taxon>Sordariomycetes</taxon>
        <taxon>Xylariomycetidae</taxon>
        <taxon>Xylariales</taxon>
        <taxon>Xylariaceae</taxon>
        <taxon>Xylaria</taxon>
    </lineage>
</organism>
<sequence>MDAEGRDLASYLFAEARSSYHPFRFPWLSIALTDAAAWYLTLANAVLFRKMKPGDAKPEFSTDDKALKWHRLSVQSVSRRLADPMERDQEGLIAAIVGFICHDASVGNFTRQEIHLQGLRRLIDDIGGIDEITNPILRFMISWHDLSGASSRNSVPLFGVPKGSITDIDTRSDAVYFKLLLDSWEKHCPYLGDIRSALKATAAVASYVNQHCQAPKFWTDDIMAARLLAPALHEILSLEGRPLPSNPSHPDYSGTAAREAFRRSSLIFLAALKAKFGASTFELSRHLNDFQQISQIPHVEWTIVPELNLWAHTIAALEQESDQQGWHVSAIVGIMESAGFTSSQQALDVARGMIWIEVLFTDKVEPLCHEIDALLASRTVPHLSTLSTDRRAAV</sequence>
<name>A0ACC1NJ89_9PEZI</name>
<gene>
    <name evidence="1" type="ORF">NUW58_g7281</name>
</gene>
<reference evidence="1" key="1">
    <citation type="submission" date="2022-10" db="EMBL/GenBank/DDBJ databases">
        <title>Genome Sequence of Xylaria curta.</title>
        <authorList>
            <person name="Buettner E."/>
        </authorList>
    </citation>
    <scope>NUCLEOTIDE SEQUENCE</scope>
    <source>
        <strain evidence="1">Babe10</strain>
    </source>
</reference>
<proteinExistence type="predicted"/>
<dbReference type="Proteomes" id="UP001143856">
    <property type="component" value="Unassembled WGS sequence"/>
</dbReference>
<comment type="caution">
    <text evidence="1">The sequence shown here is derived from an EMBL/GenBank/DDBJ whole genome shotgun (WGS) entry which is preliminary data.</text>
</comment>